<dbReference type="InterPro" id="IPR042100">
    <property type="entry name" value="Bug_dom1"/>
</dbReference>
<dbReference type="Pfam" id="PF03401">
    <property type="entry name" value="TctC"/>
    <property type="match status" value="1"/>
</dbReference>
<protein>
    <submittedName>
        <fullName evidence="2">Tripartite-type tricarboxylate transporter, receptor component TctC</fullName>
    </submittedName>
</protein>
<proteinExistence type="inferred from homology"/>
<dbReference type="OrthoDB" id="9780943at2"/>
<dbReference type="Gene3D" id="3.40.190.150">
    <property type="entry name" value="Bordetella uptake gene, domain 1"/>
    <property type="match status" value="1"/>
</dbReference>
<dbReference type="Proteomes" id="UP000184387">
    <property type="component" value="Unassembled WGS sequence"/>
</dbReference>
<keyword evidence="2" id="KW-0675">Receptor</keyword>
<dbReference type="InterPro" id="IPR005064">
    <property type="entry name" value="BUG"/>
</dbReference>
<comment type="similarity">
    <text evidence="1">Belongs to the UPF0065 (bug) family.</text>
</comment>
<sequence length="320" mass="32466">MRRRDVFAAGLAACALGTAEAQEPGRPVTMVHGFGPGGPADGVARLLAGPMGAALGQPVVVDPRPGAGGNIAAAALSRAVPDGSILGLVTGGHAVTAAFGRSGNYEPVEGFEPIAQVVRYAFVLAVRADNPVGDVKGMLRAAGEASGAWQFGSAGSGTTQQLAGELLNAMGNVRITHVPYRGDAASITAVLGGEIPLAITATNVALPLQQSGQLRLLAVTGLQRSARLPQVPTVAEAALPGYDASTWAGLLAPRGTPPAVVARLNAATNQALRDPTLQARLAELVDGDVVGGTPEALRALMVNEIARWRSLIQERGIAPD</sequence>
<accession>A0A1M6PSR2</accession>
<dbReference type="Gene3D" id="3.40.190.10">
    <property type="entry name" value="Periplasmic binding protein-like II"/>
    <property type="match status" value="1"/>
</dbReference>
<gene>
    <name evidence="2" type="ORF">SAMN02745194_04185</name>
</gene>
<dbReference type="EMBL" id="FQZF01000032">
    <property type="protein sequence ID" value="SHK10999.1"/>
    <property type="molecule type" value="Genomic_DNA"/>
</dbReference>
<name>A0A1M6PSR2_9PROT</name>
<keyword evidence="3" id="KW-1185">Reference proteome</keyword>
<organism evidence="2 3">
    <name type="scientific">Muricoccus roseus</name>
    <dbReference type="NCBI Taxonomy" id="198092"/>
    <lineage>
        <taxon>Bacteria</taxon>
        <taxon>Pseudomonadati</taxon>
        <taxon>Pseudomonadota</taxon>
        <taxon>Alphaproteobacteria</taxon>
        <taxon>Acetobacterales</taxon>
        <taxon>Roseomonadaceae</taxon>
        <taxon>Muricoccus</taxon>
    </lineage>
</organism>
<dbReference type="PANTHER" id="PTHR42928">
    <property type="entry name" value="TRICARBOXYLATE-BINDING PROTEIN"/>
    <property type="match status" value="1"/>
</dbReference>
<evidence type="ECO:0000313" key="2">
    <source>
        <dbReference type="EMBL" id="SHK10999.1"/>
    </source>
</evidence>
<evidence type="ECO:0000313" key="3">
    <source>
        <dbReference type="Proteomes" id="UP000184387"/>
    </source>
</evidence>
<dbReference type="SUPFAM" id="SSF53850">
    <property type="entry name" value="Periplasmic binding protein-like II"/>
    <property type="match status" value="1"/>
</dbReference>
<dbReference type="PIRSF" id="PIRSF017082">
    <property type="entry name" value="YflP"/>
    <property type="match status" value="1"/>
</dbReference>
<evidence type="ECO:0000256" key="1">
    <source>
        <dbReference type="ARBA" id="ARBA00006987"/>
    </source>
</evidence>
<dbReference type="STRING" id="198092.SAMN02745194_04185"/>
<reference evidence="2 3" key="1">
    <citation type="submission" date="2016-11" db="EMBL/GenBank/DDBJ databases">
        <authorList>
            <person name="Jaros S."/>
            <person name="Januszkiewicz K."/>
            <person name="Wedrychowicz H."/>
        </authorList>
    </citation>
    <scope>NUCLEOTIDE SEQUENCE [LARGE SCALE GENOMIC DNA]</scope>
    <source>
        <strain evidence="2 3">DSM 14916</strain>
    </source>
</reference>
<dbReference type="AlphaFoldDB" id="A0A1M6PSR2"/>
<dbReference type="PANTHER" id="PTHR42928:SF5">
    <property type="entry name" value="BLR1237 PROTEIN"/>
    <property type="match status" value="1"/>
</dbReference>
<dbReference type="RefSeq" id="WP_073138366.1">
    <property type="nucleotide sequence ID" value="NZ_FQZF01000032.1"/>
</dbReference>